<evidence type="ECO:0000259" key="17">
    <source>
        <dbReference type="Pfam" id="PF07715"/>
    </source>
</evidence>
<keyword evidence="10 15" id="KW-0798">TonB box</keyword>
<evidence type="ECO:0000313" key="19">
    <source>
        <dbReference type="Proteomes" id="UP000559010"/>
    </source>
</evidence>
<dbReference type="Gene3D" id="2.170.130.10">
    <property type="entry name" value="TonB-dependent receptor, plug domain"/>
    <property type="match status" value="1"/>
</dbReference>
<evidence type="ECO:0000313" key="18">
    <source>
        <dbReference type="EMBL" id="NMM49523.1"/>
    </source>
</evidence>
<dbReference type="GO" id="GO:0015344">
    <property type="term" value="F:siderophore uptake transmembrane transporter activity"/>
    <property type="evidence" value="ECO:0007669"/>
    <property type="project" value="TreeGrafter"/>
</dbReference>
<evidence type="ECO:0000256" key="6">
    <source>
        <dbReference type="ARBA" id="ARBA00022692"/>
    </source>
</evidence>
<dbReference type="InterPro" id="IPR010105">
    <property type="entry name" value="TonB_sidphr_rcpt"/>
</dbReference>
<evidence type="ECO:0000259" key="16">
    <source>
        <dbReference type="Pfam" id="PF00593"/>
    </source>
</evidence>
<dbReference type="Pfam" id="PF00593">
    <property type="entry name" value="TonB_dep_Rec_b-barrel"/>
    <property type="match status" value="1"/>
</dbReference>
<feature type="domain" description="TonB-dependent receptor-like beta-barrel" evidence="16">
    <location>
        <begin position="320"/>
        <end position="747"/>
    </location>
</feature>
<comment type="subcellular location">
    <subcellularLocation>
        <location evidence="1 14">Cell outer membrane</location>
        <topology evidence="1 14">Multi-pass membrane protein</topology>
    </subcellularLocation>
</comment>
<dbReference type="CDD" id="cd01347">
    <property type="entry name" value="ligand_gated_channel"/>
    <property type="match status" value="1"/>
</dbReference>
<evidence type="ECO:0000256" key="3">
    <source>
        <dbReference type="ARBA" id="ARBA00022448"/>
    </source>
</evidence>
<keyword evidence="6 14" id="KW-0812">Transmembrane</keyword>
<dbReference type="AlphaFoldDB" id="A0A848IYE0"/>
<accession>A0A848IYE0</accession>
<dbReference type="SUPFAM" id="SSF56935">
    <property type="entry name" value="Porins"/>
    <property type="match status" value="1"/>
</dbReference>
<protein>
    <submittedName>
        <fullName evidence="18">TonB-dependent receptor</fullName>
    </submittedName>
</protein>
<evidence type="ECO:0000256" key="7">
    <source>
        <dbReference type="ARBA" id="ARBA00022729"/>
    </source>
</evidence>
<dbReference type="InterPro" id="IPR039426">
    <property type="entry name" value="TonB-dep_rcpt-like"/>
</dbReference>
<name>A0A848IYE0_9BACT</name>
<keyword evidence="3 14" id="KW-0813">Transport</keyword>
<comment type="similarity">
    <text evidence="2 14 15">Belongs to the TonB-dependent receptor family.</text>
</comment>
<evidence type="ECO:0000256" key="14">
    <source>
        <dbReference type="PROSITE-ProRule" id="PRU01360"/>
    </source>
</evidence>
<evidence type="ECO:0000256" key="1">
    <source>
        <dbReference type="ARBA" id="ARBA00004571"/>
    </source>
</evidence>
<comment type="caution">
    <text evidence="18">The sequence shown here is derived from an EMBL/GenBank/DDBJ whole genome shotgun (WGS) entry which is preliminary data.</text>
</comment>
<dbReference type="Pfam" id="PF07715">
    <property type="entry name" value="Plug"/>
    <property type="match status" value="1"/>
</dbReference>
<feature type="domain" description="TonB-dependent receptor plug" evidence="17">
    <location>
        <begin position="133"/>
        <end position="231"/>
    </location>
</feature>
<evidence type="ECO:0000256" key="11">
    <source>
        <dbReference type="ARBA" id="ARBA00023136"/>
    </source>
</evidence>
<keyword evidence="8" id="KW-0408">Iron</keyword>
<evidence type="ECO:0000256" key="13">
    <source>
        <dbReference type="ARBA" id="ARBA00023237"/>
    </source>
</evidence>
<dbReference type="SUPFAM" id="SSF49452">
    <property type="entry name" value="Starch-binding domain-like"/>
    <property type="match status" value="1"/>
</dbReference>
<evidence type="ECO:0000256" key="9">
    <source>
        <dbReference type="ARBA" id="ARBA00023065"/>
    </source>
</evidence>
<proteinExistence type="inferred from homology"/>
<dbReference type="Proteomes" id="UP000559010">
    <property type="component" value="Unassembled WGS sequence"/>
</dbReference>
<dbReference type="Gene3D" id="2.60.40.1120">
    <property type="entry name" value="Carboxypeptidase-like, regulatory domain"/>
    <property type="match status" value="1"/>
</dbReference>
<evidence type="ECO:0000256" key="8">
    <source>
        <dbReference type="ARBA" id="ARBA00023004"/>
    </source>
</evidence>
<dbReference type="PROSITE" id="PS52016">
    <property type="entry name" value="TONB_DEPENDENT_REC_3"/>
    <property type="match status" value="1"/>
</dbReference>
<keyword evidence="9" id="KW-0406">Ion transport</keyword>
<dbReference type="InterPro" id="IPR010917">
    <property type="entry name" value="TonB_rcpt_CS"/>
</dbReference>
<keyword evidence="11 14" id="KW-0472">Membrane</keyword>
<dbReference type="RefSeq" id="WP_169682712.1">
    <property type="nucleotide sequence ID" value="NZ_JABBNU010000008.1"/>
</dbReference>
<dbReference type="Pfam" id="PF13715">
    <property type="entry name" value="CarbopepD_reg_2"/>
    <property type="match status" value="1"/>
</dbReference>
<dbReference type="PANTHER" id="PTHR32552">
    <property type="entry name" value="FERRICHROME IRON RECEPTOR-RELATED"/>
    <property type="match status" value="1"/>
</dbReference>
<dbReference type="InterPro" id="IPR012910">
    <property type="entry name" value="Plug_dom"/>
</dbReference>
<keyword evidence="13 14" id="KW-0998">Cell outer membrane</keyword>
<dbReference type="PROSITE" id="PS01156">
    <property type="entry name" value="TONB_DEPENDENT_REC_2"/>
    <property type="match status" value="1"/>
</dbReference>
<reference evidence="18 19" key="1">
    <citation type="submission" date="2020-04" db="EMBL/GenBank/DDBJ databases">
        <title>Flammeovirgaceae bacterium KN852 isolated from deep sea.</title>
        <authorList>
            <person name="Zhang D.-C."/>
        </authorList>
    </citation>
    <scope>NUCLEOTIDE SEQUENCE [LARGE SCALE GENOMIC DNA]</scope>
    <source>
        <strain evidence="18 19">KN852</strain>
    </source>
</reference>
<dbReference type="GO" id="GO:0030246">
    <property type="term" value="F:carbohydrate binding"/>
    <property type="evidence" value="ECO:0007669"/>
    <property type="project" value="InterPro"/>
</dbReference>
<dbReference type="GO" id="GO:0009279">
    <property type="term" value="C:cell outer membrane"/>
    <property type="evidence" value="ECO:0007669"/>
    <property type="project" value="UniProtKB-SubCell"/>
</dbReference>
<gene>
    <name evidence="18" type="ORF">HH304_14030</name>
</gene>
<keyword evidence="7" id="KW-0732">Signal</keyword>
<evidence type="ECO:0000256" key="15">
    <source>
        <dbReference type="RuleBase" id="RU003357"/>
    </source>
</evidence>
<keyword evidence="19" id="KW-1185">Reference proteome</keyword>
<keyword evidence="12 18" id="KW-0675">Receptor</keyword>
<evidence type="ECO:0000256" key="2">
    <source>
        <dbReference type="ARBA" id="ARBA00009810"/>
    </source>
</evidence>
<keyword evidence="4 14" id="KW-1134">Transmembrane beta strand</keyword>
<dbReference type="InterPro" id="IPR036942">
    <property type="entry name" value="Beta-barrel_TonB_sf"/>
</dbReference>
<evidence type="ECO:0000256" key="12">
    <source>
        <dbReference type="ARBA" id="ARBA00023170"/>
    </source>
</evidence>
<evidence type="ECO:0000256" key="4">
    <source>
        <dbReference type="ARBA" id="ARBA00022452"/>
    </source>
</evidence>
<dbReference type="GO" id="GO:0038023">
    <property type="term" value="F:signaling receptor activity"/>
    <property type="evidence" value="ECO:0007669"/>
    <property type="project" value="InterPro"/>
</dbReference>
<dbReference type="EMBL" id="JABBNU010000008">
    <property type="protein sequence ID" value="NMM49523.1"/>
    <property type="molecule type" value="Genomic_DNA"/>
</dbReference>
<sequence>MIRNLLFYSLIVTCAFGIKAQNGSIEGQITTSDGEPAAFVNIILEGTTKGTSSNEKGFYRITEIKPGEYTIIASFVGLDKQSKEVEISRGTTTKLDFQLVESLETLKEVTVSTNRNDYYSELPSTSLRLRTPILETPQNIQTVTRSLLDDQQIFEMTDGIERNVSGAQRLEHWETYARINIRGSRATPFRNGMNVQVSNWGPLSEDMSMVDRIEFVKGPAGFMLSNGEAGGFYNVVTKKPTGIPGGSVSMSLGSFDTYRVAGDLDGRISKDGKLLYRLNVMGQSKASHRDFEKSSRYSVAGVIQYLVTDNTKLTLEYNQQFARVNVIGSNYSFSKDGYGVLPRSFTTAESNMDPTDMVDKSIFASVEHNISTNWQLNAQVAYMRYDQEGQSLWPSYVDPDNDSLIIRRVSIWDAFGESKNGQLFVYGREVTGDVSHEIIAGLDLNHKDYYADWSQGGSLGGEFNIYKPVYGTVSANQYPEYDRSSSIQERGVNYTNGYTGLYIQDQLGFFNDKLRITLAGRYSVSNTVNPYSGTKEDKKFTPRVGISWSVTNDLTSYFLYDESFMPNFGLDVNGNSFDPVVGSNLELGLKKEWFDGRWNMGISLYQITKNNVLTTDPDNPNFSIQTGQQQIQGIEFDLRGEVLPNLELVMNYAYTDGEITEDTNSEIIGNSIPGATKHLQNSWLTYNLKELVKSNLRLSLGYSYQVERSSWFVFDGSESALPDYFRLDAGLGYSVKNISFNLLVNNLLDDYLYSGAPTNVSDGQGYSPIYYWQTEPPRNYRLTVNFRF</sequence>
<dbReference type="PANTHER" id="PTHR32552:SF68">
    <property type="entry name" value="FERRICHROME OUTER MEMBRANE TRANSPORTER_PHAGE RECEPTOR"/>
    <property type="match status" value="1"/>
</dbReference>
<evidence type="ECO:0000256" key="10">
    <source>
        <dbReference type="ARBA" id="ARBA00023077"/>
    </source>
</evidence>
<dbReference type="NCBIfam" id="TIGR01783">
    <property type="entry name" value="TonB-siderophor"/>
    <property type="match status" value="1"/>
</dbReference>
<evidence type="ECO:0000256" key="5">
    <source>
        <dbReference type="ARBA" id="ARBA00022496"/>
    </source>
</evidence>
<keyword evidence="5" id="KW-0410">Iron transport</keyword>
<dbReference type="InterPro" id="IPR013784">
    <property type="entry name" value="Carb-bd-like_fold"/>
</dbReference>
<organism evidence="18 19">
    <name type="scientific">Marinigracilibium pacificum</name>
    <dbReference type="NCBI Taxonomy" id="2729599"/>
    <lineage>
        <taxon>Bacteria</taxon>
        <taxon>Pseudomonadati</taxon>
        <taxon>Bacteroidota</taxon>
        <taxon>Cytophagia</taxon>
        <taxon>Cytophagales</taxon>
        <taxon>Flammeovirgaceae</taxon>
        <taxon>Marinigracilibium</taxon>
    </lineage>
</organism>
<dbReference type="InterPro" id="IPR037066">
    <property type="entry name" value="Plug_dom_sf"/>
</dbReference>
<dbReference type="GO" id="GO:0015891">
    <property type="term" value="P:siderophore transport"/>
    <property type="evidence" value="ECO:0007669"/>
    <property type="project" value="InterPro"/>
</dbReference>
<dbReference type="InterPro" id="IPR000531">
    <property type="entry name" value="Beta-barrel_TonB"/>
</dbReference>
<dbReference type="Gene3D" id="2.40.170.20">
    <property type="entry name" value="TonB-dependent receptor, beta-barrel domain"/>
    <property type="match status" value="1"/>
</dbReference>